<feature type="transmembrane region" description="Helical" evidence="2">
    <location>
        <begin position="67"/>
        <end position="88"/>
    </location>
</feature>
<feature type="compositionally biased region" description="Polar residues" evidence="1">
    <location>
        <begin position="26"/>
        <end position="39"/>
    </location>
</feature>
<dbReference type="Proteomes" id="UP000318453">
    <property type="component" value="Chromosome"/>
</dbReference>
<name>A0A5B8NIM7_9CHRO</name>
<dbReference type="AlphaFoldDB" id="A0A5B8NIM7"/>
<gene>
    <name evidence="3" type="ORF">FRE64_01965</name>
</gene>
<evidence type="ECO:0000313" key="4">
    <source>
        <dbReference type="Proteomes" id="UP000318453"/>
    </source>
</evidence>
<feature type="region of interest" description="Disordered" evidence="1">
    <location>
        <begin position="1"/>
        <end position="52"/>
    </location>
</feature>
<dbReference type="Pfam" id="PF11947">
    <property type="entry name" value="DUF3464"/>
    <property type="match status" value="1"/>
</dbReference>
<evidence type="ECO:0000313" key="3">
    <source>
        <dbReference type="EMBL" id="QDZ38807.1"/>
    </source>
</evidence>
<dbReference type="PANTHER" id="PTHR34575">
    <property type="entry name" value="PROTEIN PAM68, CHLOROPLASTIC"/>
    <property type="match status" value="1"/>
</dbReference>
<keyword evidence="2" id="KW-0472">Membrane</keyword>
<organism evidence="3 4">
    <name type="scientific">Euhalothece natronophila Z-M001</name>
    <dbReference type="NCBI Taxonomy" id="522448"/>
    <lineage>
        <taxon>Bacteria</taxon>
        <taxon>Bacillati</taxon>
        <taxon>Cyanobacteriota</taxon>
        <taxon>Cyanophyceae</taxon>
        <taxon>Oscillatoriophycideae</taxon>
        <taxon>Chroococcales</taxon>
        <taxon>Halothecacae</taxon>
        <taxon>Halothece cluster</taxon>
        <taxon>Euhalothece</taxon>
    </lineage>
</organism>
<sequence length="154" mass="17251">MPSQSEEKQANLPFEPTRKRKKKQKATSVNASETPSSEPLSHEQKKAQASLSAIPEEVSQRMVRRMAFFSGIPTSLGIASFFIFYWIVSRELLELPPYTVVLVSMGLFGLGVLGLSYGVISASWDEGRLGTRVGWEEFKANIKRLISAWRSARQ</sequence>
<dbReference type="OrthoDB" id="467509at2"/>
<dbReference type="KEGG" id="enn:FRE64_01965"/>
<dbReference type="EMBL" id="CP042326">
    <property type="protein sequence ID" value="QDZ38807.1"/>
    <property type="molecule type" value="Genomic_DNA"/>
</dbReference>
<feature type="transmembrane region" description="Helical" evidence="2">
    <location>
        <begin position="100"/>
        <end position="120"/>
    </location>
</feature>
<dbReference type="PANTHER" id="PTHR34575:SF1">
    <property type="entry name" value="PROTEIN PAM68, CHLOROPLASTIC"/>
    <property type="match status" value="1"/>
</dbReference>
<dbReference type="InterPro" id="IPR021855">
    <property type="entry name" value="PAM68-like"/>
</dbReference>
<keyword evidence="2" id="KW-0812">Transmembrane</keyword>
<evidence type="ECO:0000256" key="1">
    <source>
        <dbReference type="SAM" id="MobiDB-lite"/>
    </source>
</evidence>
<accession>A0A5B8NIM7</accession>
<reference evidence="3" key="1">
    <citation type="submission" date="2019-08" db="EMBL/GenBank/DDBJ databases">
        <title>Carotenoids and Carotenoid Binding Proteins in the Halophilic Cyanobacterium Euhalothece sp. ZM00.</title>
        <authorList>
            <person name="Cho S.M."/>
            <person name="Song J.Y."/>
            <person name="Park Y.-I."/>
        </authorList>
    </citation>
    <scope>NUCLEOTIDE SEQUENCE [LARGE SCALE GENOMIC DNA]</scope>
    <source>
        <strain evidence="3">Z-M001</strain>
    </source>
</reference>
<evidence type="ECO:0000256" key="2">
    <source>
        <dbReference type="SAM" id="Phobius"/>
    </source>
</evidence>
<dbReference type="RefSeq" id="WP_146294418.1">
    <property type="nucleotide sequence ID" value="NZ_CP042326.1"/>
</dbReference>
<proteinExistence type="predicted"/>
<protein>
    <submittedName>
        <fullName evidence="3">DUF3464 family protein</fullName>
    </submittedName>
</protein>
<keyword evidence="2" id="KW-1133">Transmembrane helix</keyword>
<keyword evidence="4" id="KW-1185">Reference proteome</keyword>